<dbReference type="FunFam" id="3.20.20.70:FF:000030">
    <property type="entry name" value="Nicotinate-nucleotide pyrophosphorylase, carboxylating"/>
    <property type="match status" value="1"/>
</dbReference>
<comment type="pathway">
    <text evidence="1 6">Cofactor biosynthesis; NAD(+) biosynthesis; nicotinate D-ribonucleotide from quinolinate: step 1/1.</text>
</comment>
<evidence type="ECO:0000256" key="2">
    <source>
        <dbReference type="ARBA" id="ARBA00009400"/>
    </source>
</evidence>
<evidence type="ECO:0000313" key="10">
    <source>
        <dbReference type="Proteomes" id="UP000002061"/>
    </source>
</evidence>
<dbReference type="SUPFAM" id="SSF54675">
    <property type="entry name" value="Nicotinate/Quinolinate PRTase N-terminal domain-like"/>
    <property type="match status" value="1"/>
</dbReference>
<protein>
    <recommendedName>
        <fullName evidence="6">Nicotinate-nucleotide pyrophosphorylase [carboxylating]</fullName>
        <ecNumber evidence="6">2.4.2.19</ecNumber>
    </recommendedName>
    <alternativeName>
        <fullName evidence="6">Quinolinate phosphoribosyltransferase [decarboxylating]</fullName>
    </alternativeName>
</protein>
<dbReference type="InterPro" id="IPR002638">
    <property type="entry name" value="Quinolinate_PRibosylTrfase_C"/>
</dbReference>
<dbReference type="STRING" id="573063.Metin_1072"/>
<proteinExistence type="inferred from homology"/>
<dbReference type="InterPro" id="IPR004393">
    <property type="entry name" value="NadC"/>
</dbReference>
<dbReference type="GO" id="GO:0034213">
    <property type="term" value="P:quinolinate catabolic process"/>
    <property type="evidence" value="ECO:0007669"/>
    <property type="project" value="TreeGrafter"/>
</dbReference>
<keyword evidence="10" id="KW-1185">Reference proteome</keyword>
<dbReference type="RefSeq" id="WP_013100475.1">
    <property type="nucleotide sequence ID" value="NC_014122.1"/>
</dbReference>
<dbReference type="EMBL" id="CP002009">
    <property type="protein sequence ID" value="ADG13730.1"/>
    <property type="molecule type" value="Genomic_DNA"/>
</dbReference>
<dbReference type="CDD" id="cd01572">
    <property type="entry name" value="QPRTase"/>
    <property type="match status" value="1"/>
</dbReference>
<dbReference type="Gene3D" id="3.90.1170.20">
    <property type="entry name" value="Quinolinate phosphoribosyl transferase, N-terminal domain"/>
    <property type="match status" value="1"/>
</dbReference>
<evidence type="ECO:0000259" key="8">
    <source>
        <dbReference type="Pfam" id="PF02749"/>
    </source>
</evidence>
<dbReference type="GeneID" id="9132090"/>
<dbReference type="InterPro" id="IPR022412">
    <property type="entry name" value="Quinolinate_PRibosylTrfase_N"/>
</dbReference>
<dbReference type="NCBIfam" id="TIGR00078">
    <property type="entry name" value="nadC"/>
    <property type="match status" value="1"/>
</dbReference>
<dbReference type="OrthoDB" id="115072at2157"/>
<evidence type="ECO:0000256" key="5">
    <source>
        <dbReference type="ARBA" id="ARBA00022679"/>
    </source>
</evidence>
<dbReference type="UniPathway" id="UPA00253">
    <property type="reaction ID" value="UER00331"/>
</dbReference>
<dbReference type="HOGENOM" id="CLU_039622_2_0_2"/>
<evidence type="ECO:0000256" key="6">
    <source>
        <dbReference type="PIRNR" id="PIRNR006250"/>
    </source>
</evidence>
<dbReference type="PIRSF" id="PIRSF006250">
    <property type="entry name" value="NadC_ModD"/>
    <property type="match status" value="1"/>
</dbReference>
<dbReference type="PANTHER" id="PTHR32179:SF3">
    <property type="entry name" value="NICOTINATE-NUCLEOTIDE PYROPHOSPHORYLASE [CARBOXYLATING]"/>
    <property type="match status" value="1"/>
</dbReference>
<organism evidence="9 10">
    <name type="scientific">Methanocaldococcus infernus (strain DSM 11812 / JCM 15783 / ME)</name>
    <dbReference type="NCBI Taxonomy" id="573063"/>
    <lineage>
        <taxon>Archaea</taxon>
        <taxon>Methanobacteriati</taxon>
        <taxon>Methanobacteriota</taxon>
        <taxon>Methanomada group</taxon>
        <taxon>Methanococci</taxon>
        <taxon>Methanococcales</taxon>
        <taxon>Methanocaldococcaceae</taxon>
        <taxon>Methanocaldococcus</taxon>
    </lineage>
</organism>
<feature type="domain" description="Quinolinate phosphoribosyl transferase N-terminal" evidence="8">
    <location>
        <begin position="22"/>
        <end position="101"/>
    </location>
</feature>
<dbReference type="EC" id="2.4.2.19" evidence="6"/>
<evidence type="ECO:0000256" key="1">
    <source>
        <dbReference type="ARBA" id="ARBA00004893"/>
    </source>
</evidence>
<accession>D5VT27</accession>
<dbReference type="SUPFAM" id="SSF51690">
    <property type="entry name" value="Nicotinate/Quinolinate PRTase C-terminal domain-like"/>
    <property type="match status" value="1"/>
</dbReference>
<evidence type="ECO:0000313" key="9">
    <source>
        <dbReference type="EMBL" id="ADG13730.1"/>
    </source>
</evidence>
<name>D5VT27_METIM</name>
<dbReference type="AlphaFoldDB" id="D5VT27"/>
<dbReference type="InterPro" id="IPR013785">
    <property type="entry name" value="Aldolase_TIM"/>
</dbReference>
<keyword evidence="3 6" id="KW-0662">Pyridine nucleotide biosynthesis</keyword>
<dbReference type="GO" id="GO:0005737">
    <property type="term" value="C:cytoplasm"/>
    <property type="evidence" value="ECO:0007669"/>
    <property type="project" value="TreeGrafter"/>
</dbReference>
<evidence type="ECO:0000259" key="7">
    <source>
        <dbReference type="Pfam" id="PF01729"/>
    </source>
</evidence>
<keyword evidence="5 6" id="KW-0808">Transferase</keyword>
<comment type="similarity">
    <text evidence="2 6">Belongs to the NadC/ModD family.</text>
</comment>
<comment type="subunit">
    <text evidence="6">Hexamer formed by 3 homodimers.</text>
</comment>
<evidence type="ECO:0000256" key="3">
    <source>
        <dbReference type="ARBA" id="ARBA00022642"/>
    </source>
</evidence>
<dbReference type="Gene3D" id="3.20.20.70">
    <property type="entry name" value="Aldolase class I"/>
    <property type="match status" value="1"/>
</dbReference>
<dbReference type="GO" id="GO:0004514">
    <property type="term" value="F:nicotinate-nucleotide diphosphorylase (carboxylating) activity"/>
    <property type="evidence" value="ECO:0007669"/>
    <property type="project" value="UniProtKB-EC"/>
</dbReference>
<dbReference type="KEGG" id="mif:Metin_1072"/>
<gene>
    <name evidence="9" type="ordered locus">Metin_1072</name>
</gene>
<dbReference type="InterPro" id="IPR036068">
    <property type="entry name" value="Nicotinate_pribotase-like_C"/>
</dbReference>
<evidence type="ECO:0000256" key="4">
    <source>
        <dbReference type="ARBA" id="ARBA00022676"/>
    </source>
</evidence>
<reference evidence="9" key="1">
    <citation type="submission" date="2010-04" db="EMBL/GenBank/DDBJ databases">
        <title>Complete sequence of Methanocaldococcus infernus ME.</title>
        <authorList>
            <consortium name="US DOE Joint Genome Institute"/>
            <person name="Lucas S."/>
            <person name="Copeland A."/>
            <person name="Lapidus A."/>
            <person name="Cheng J.-F."/>
            <person name="Bruce D."/>
            <person name="Goodwin L."/>
            <person name="Pitluck S."/>
            <person name="Munk A.C."/>
            <person name="Detter J.C."/>
            <person name="Han C."/>
            <person name="Tapia R."/>
            <person name="Land M."/>
            <person name="Hauser L."/>
            <person name="Kyrpides N."/>
            <person name="Mikhailova N."/>
            <person name="Sieprawska-Lupa M."/>
            <person name="Whitman W.B."/>
            <person name="Woyke T."/>
        </authorList>
    </citation>
    <scope>NUCLEOTIDE SEQUENCE [LARGE SCALE GENOMIC DNA]</scope>
    <source>
        <strain evidence="9">ME</strain>
    </source>
</reference>
<dbReference type="Proteomes" id="UP000002061">
    <property type="component" value="Chromosome"/>
</dbReference>
<feature type="domain" description="Quinolinate phosphoribosyl transferase C-terminal" evidence="7">
    <location>
        <begin position="103"/>
        <end position="270"/>
    </location>
</feature>
<dbReference type="Pfam" id="PF01729">
    <property type="entry name" value="QRPTase_C"/>
    <property type="match status" value="1"/>
</dbReference>
<sequence>MIKLYALKVLNEALKQDIGFMDITTELLDDNEIKAYIVAKEPCILCGINFIKEFFEQYNVKCKVIKPEGSFCEGKVLELYGSSKTILTLERTALNLLMHLSGVATKTYKLIKKVREVNKKVRIAGTRKTLPLLSPLQKYAILLAGGDPHRFRLDDSILIKDNHIDILGLREAIRRAKRFSFTKKIEAEVRNFEELKTALEEKVDIVMLDNFSPEEIGEALKIVKSYSYRPIIEVSGGINEDNILEYAKYDIDVISLGSLTHSVKAIDFSLYIEPLTDK</sequence>
<dbReference type="GO" id="GO:0009435">
    <property type="term" value="P:NAD+ biosynthetic process"/>
    <property type="evidence" value="ECO:0007669"/>
    <property type="project" value="UniProtKB-UniPathway"/>
</dbReference>
<dbReference type="PANTHER" id="PTHR32179">
    <property type="entry name" value="NICOTINATE-NUCLEOTIDE PYROPHOSPHORYLASE [CARBOXYLATING]"/>
    <property type="match status" value="1"/>
</dbReference>
<dbReference type="InterPro" id="IPR037128">
    <property type="entry name" value="Quinolinate_PRibosylTase_N_sf"/>
</dbReference>
<comment type="catalytic activity">
    <reaction evidence="6">
        <text>nicotinate beta-D-ribonucleotide + CO2 + diphosphate = quinolinate + 5-phospho-alpha-D-ribose 1-diphosphate + 2 H(+)</text>
        <dbReference type="Rhea" id="RHEA:12733"/>
        <dbReference type="ChEBI" id="CHEBI:15378"/>
        <dbReference type="ChEBI" id="CHEBI:16526"/>
        <dbReference type="ChEBI" id="CHEBI:29959"/>
        <dbReference type="ChEBI" id="CHEBI:33019"/>
        <dbReference type="ChEBI" id="CHEBI:57502"/>
        <dbReference type="ChEBI" id="CHEBI:58017"/>
        <dbReference type="EC" id="2.4.2.19"/>
    </reaction>
</comment>
<dbReference type="eggNOG" id="arCOG01482">
    <property type="taxonomic scope" value="Archaea"/>
</dbReference>
<keyword evidence="4 6" id="KW-0328">Glycosyltransferase</keyword>
<comment type="function">
    <text evidence="6">Involved in the catabolism of quinolinic acid (QA).</text>
</comment>
<dbReference type="Pfam" id="PF02749">
    <property type="entry name" value="QRPTase_N"/>
    <property type="match status" value="1"/>
</dbReference>
<dbReference type="InterPro" id="IPR027277">
    <property type="entry name" value="NadC/ModD"/>
</dbReference>